<evidence type="ECO:0000313" key="2">
    <source>
        <dbReference type="EMBL" id="SIT28828.1"/>
    </source>
</evidence>
<keyword evidence="1" id="KW-0812">Transmembrane</keyword>
<protein>
    <submittedName>
        <fullName evidence="2">Gliding motility-associated C-terminal domain-containing protein</fullName>
    </submittedName>
</protein>
<evidence type="ECO:0000256" key="1">
    <source>
        <dbReference type="SAM" id="Phobius"/>
    </source>
</evidence>
<keyword evidence="1" id="KW-1133">Transmembrane helix</keyword>
<name>A0A1N7R135_9BACT</name>
<keyword evidence="1" id="KW-0472">Membrane</keyword>
<gene>
    <name evidence="2" type="ORF">SAMN05421788_108142</name>
</gene>
<proteinExistence type="predicted"/>
<reference evidence="3" key="1">
    <citation type="submission" date="2017-01" db="EMBL/GenBank/DDBJ databases">
        <authorList>
            <person name="Varghese N."/>
            <person name="Submissions S."/>
        </authorList>
    </citation>
    <scope>NUCLEOTIDE SEQUENCE [LARGE SCALE GENOMIC DNA]</scope>
    <source>
        <strain evidence="3">DSM 21054</strain>
    </source>
</reference>
<dbReference type="NCBIfam" id="TIGR04131">
    <property type="entry name" value="Bac_Flav_CTERM"/>
    <property type="match status" value="1"/>
</dbReference>
<keyword evidence="3" id="KW-1185">Reference proteome</keyword>
<dbReference type="InterPro" id="IPR026341">
    <property type="entry name" value="T9SS_type_B"/>
</dbReference>
<dbReference type="AlphaFoldDB" id="A0A1N7R135"/>
<dbReference type="STRING" id="477680.SAMN05421788_108142"/>
<dbReference type="Pfam" id="PF13585">
    <property type="entry name" value="CHU_C"/>
    <property type="match status" value="1"/>
</dbReference>
<dbReference type="EMBL" id="FTOR01000008">
    <property type="protein sequence ID" value="SIT28828.1"/>
    <property type="molecule type" value="Genomic_DNA"/>
</dbReference>
<sequence length="1041" mass="112443">MTLHSKYNVMRTLFYIITILLINLLTAFNSEAQTVTCKDSAFRKAYSVTNEAIRGIHHATLPNDVTLITGSYTAAGAAVSQGMAMLLNAGGNIQTALTQALNGTTTSLAWEMGVPLKDGGILLEGSPFIAVPVAGGSDNMVLAKTDASLNLQWAKSYTINPALYGTINNQIPGIVTHFVTQIDNGDFILAYSFLSNFSPAYTGVFNSIARINGTTGDIIWSKDFMSSTQAWGYTCGVFQQGNSLEVLGFMEVEPDIVNSDIRAVYAMKLALSDGTIEIMKRHRFSNIHYSGYHYNFNQFRARKTTNGYELYGELFEDAASGLSNRGFMNVQLDDNCNVVVARAWDNDYTALTELHETLIDTVGNIIFLSPGNTGTLYSIYATTGSAKRTRMLNIQGAANDLTGMGWGSRIAFKSNAITTVMCNNTSSGLSVIELAQLTPADTVTGCTGKEMPSYNMELPFGFIDDSHGWDMVNDNGLVASPVTLTVASLPVQETDVCKTITTCTGIHISGEDSICAPAALTAQYTGRTTGVCAKVIWQTNTSPYATLQTLTDSTVSIQYTAPDTGSVSLKLYAVAGGCGVVQDSLEIRLFAKAKPVSDKTFLCVNDSALLTPGHWFQTYLWQDGFADSVYKARLAGAYQVKVTSWCNTDETVAFTINGNTSKVSLGNDTQKCNNDSLALTATPGYSSYNWLNTYHLLSTGGNTVKVFPDKDTAYIVEARTTDGCITLDTVQVAVLLSPAITLGNDTSFCTGQKVVLNAGNVFNSFQWSTGATTPIIEATAAGSYQVKAQYSNGCFSADTLVVNTVYALPVLHMPDKLIVCRQQNDVLQPGAGFVTYEWQDGSSAATYLVTQPGNYWVKVTDAHACETTGTTAVTRVADKPGNFIDTDTAMCTYASVVLQPYTTFSSYVWSTGATQPSITVNQPGSYTLQVTDTNGCIGEEVVVVSAKACANSIYFPSAFTPDGNGKNDQFKPLVTGAILKYHFSIYNRWGQCIFNTDNPANSWNGFYKSKSQEVGNYVWMCSYQFAGEKEKVEKGSVVLIR</sequence>
<feature type="transmembrane region" description="Helical" evidence="1">
    <location>
        <begin position="12"/>
        <end position="30"/>
    </location>
</feature>
<accession>A0A1N7R135</accession>
<evidence type="ECO:0000313" key="3">
    <source>
        <dbReference type="Proteomes" id="UP000186917"/>
    </source>
</evidence>
<dbReference type="Proteomes" id="UP000186917">
    <property type="component" value="Unassembled WGS sequence"/>
</dbReference>
<organism evidence="2 3">
    <name type="scientific">Filimonas lacunae</name>
    <dbReference type="NCBI Taxonomy" id="477680"/>
    <lineage>
        <taxon>Bacteria</taxon>
        <taxon>Pseudomonadati</taxon>
        <taxon>Bacteroidota</taxon>
        <taxon>Chitinophagia</taxon>
        <taxon>Chitinophagales</taxon>
        <taxon>Chitinophagaceae</taxon>
        <taxon>Filimonas</taxon>
    </lineage>
</organism>